<proteinExistence type="predicted"/>
<dbReference type="Proteomes" id="UP000256686">
    <property type="component" value="Unassembled WGS sequence"/>
</dbReference>
<name>A0A3D9C629_9FLAO</name>
<protein>
    <submittedName>
        <fullName evidence="1">Uncharacterized protein</fullName>
    </submittedName>
</protein>
<keyword evidence="2" id="KW-1185">Reference proteome</keyword>
<sequence length="75" mass="9238">MSALCYSIFVLYLLILFFYPKEIKFQNLTFKVRKQSIYLQQIIHYFLINQLYHFTFHNDKVNIKVIIFVPFKIKL</sequence>
<organism evidence="1 2">
    <name type="scientific">Chryseobacterium pennae</name>
    <dbReference type="NCBI Taxonomy" id="2258962"/>
    <lineage>
        <taxon>Bacteria</taxon>
        <taxon>Pseudomonadati</taxon>
        <taxon>Bacteroidota</taxon>
        <taxon>Flavobacteriia</taxon>
        <taxon>Flavobacteriales</taxon>
        <taxon>Weeksellaceae</taxon>
        <taxon>Chryseobacterium group</taxon>
        <taxon>Chryseobacterium</taxon>
    </lineage>
</organism>
<dbReference type="EMBL" id="QNVT01000017">
    <property type="protein sequence ID" value="REC61214.1"/>
    <property type="molecule type" value="Genomic_DNA"/>
</dbReference>
<evidence type="ECO:0000313" key="1">
    <source>
        <dbReference type="EMBL" id="REC61214.1"/>
    </source>
</evidence>
<comment type="caution">
    <text evidence="1">The sequence shown here is derived from an EMBL/GenBank/DDBJ whole genome shotgun (WGS) entry which is preliminary data.</text>
</comment>
<accession>A0A3D9C629</accession>
<dbReference type="AlphaFoldDB" id="A0A3D9C629"/>
<reference evidence="2" key="1">
    <citation type="submission" date="2018-06" db="EMBL/GenBank/DDBJ databases">
        <authorList>
            <person name="Lum Nde A."/>
            <person name="Hugo C."/>
        </authorList>
    </citation>
    <scope>NUCLEOTIDE SEQUENCE [LARGE SCALE GENOMIC DNA]</scope>
    <source>
        <strain evidence="2">1_F178</strain>
    </source>
</reference>
<gene>
    <name evidence="1" type="ORF">DRF65_17165</name>
</gene>
<evidence type="ECO:0000313" key="2">
    <source>
        <dbReference type="Proteomes" id="UP000256686"/>
    </source>
</evidence>